<dbReference type="InterPro" id="IPR042122">
    <property type="entry name" value="Ser_AcTrfase_N_sf"/>
</dbReference>
<evidence type="ECO:0000256" key="4">
    <source>
        <dbReference type="ARBA" id="ARBA00022737"/>
    </source>
</evidence>
<dbReference type="PIRSF" id="PIRSF000441">
    <property type="entry name" value="CysE"/>
    <property type="match status" value="1"/>
</dbReference>
<sequence>MKKFTNEVKKLVLAVKRDLDEYLKKDPAARSRTHVALTSAGYHALFLYRISHMLWNLNLFWLAEILHYYTRVAYSIDIHPAAKLEAGVVIDHGIGTVIGSTASVGSGTLIYHGVTLGSRRVVSGKRHPDIGRDVIIGAGAKILGPIIIGDRARIGANSVVLEHVPEGQTYVGIPAKSSKKTTRKEVAL</sequence>
<dbReference type="InterPro" id="IPR045304">
    <property type="entry name" value="LbH_SAT"/>
</dbReference>
<dbReference type="OrthoDB" id="9801456at2"/>
<dbReference type="EMBL" id="CP011232">
    <property type="protein sequence ID" value="AKI97146.1"/>
    <property type="molecule type" value="Genomic_DNA"/>
</dbReference>
<dbReference type="InterPro" id="IPR053376">
    <property type="entry name" value="Serine_acetyltransferase"/>
</dbReference>
<protein>
    <recommendedName>
        <fullName evidence="7">Serine acetyltransferase</fullName>
        <ecNumber evidence="7">2.3.1.30</ecNumber>
    </recommendedName>
</protein>
<dbReference type="KEGG" id="kpf:IX53_04210"/>
<evidence type="ECO:0000256" key="7">
    <source>
        <dbReference type="PIRNR" id="PIRNR000441"/>
    </source>
</evidence>
<dbReference type="PANTHER" id="PTHR42811">
    <property type="entry name" value="SERINE ACETYLTRANSFERASE"/>
    <property type="match status" value="1"/>
</dbReference>
<dbReference type="GO" id="GO:0005737">
    <property type="term" value="C:cytoplasm"/>
    <property type="evidence" value="ECO:0007669"/>
    <property type="project" value="InterPro"/>
</dbReference>
<dbReference type="FunFam" id="2.160.10.10:FF:000007">
    <property type="entry name" value="Serine acetyltransferase"/>
    <property type="match status" value="1"/>
</dbReference>
<dbReference type="SUPFAM" id="SSF51161">
    <property type="entry name" value="Trimeric LpxA-like enzymes"/>
    <property type="match status" value="1"/>
</dbReference>
<dbReference type="EC" id="2.3.1.30" evidence="7"/>
<dbReference type="PROSITE" id="PS00101">
    <property type="entry name" value="HEXAPEP_TRANSFERASES"/>
    <property type="match status" value="1"/>
</dbReference>
<dbReference type="InterPro" id="IPR018357">
    <property type="entry name" value="Hexapep_transf_CS"/>
</dbReference>
<keyword evidence="3 7" id="KW-0808">Transferase</keyword>
<keyword evidence="2" id="KW-0028">Amino-acid biosynthesis</keyword>
<dbReference type="InterPro" id="IPR005881">
    <property type="entry name" value="Ser_O-AcTrfase"/>
</dbReference>
<dbReference type="Proteomes" id="UP000035159">
    <property type="component" value="Chromosome"/>
</dbReference>
<evidence type="ECO:0000256" key="3">
    <source>
        <dbReference type="ARBA" id="ARBA00022679"/>
    </source>
</evidence>
<dbReference type="AlphaFoldDB" id="A0A0G2ZAM6"/>
<dbReference type="Gene3D" id="1.10.3130.10">
    <property type="entry name" value="serine acetyltransferase, domain 1"/>
    <property type="match status" value="1"/>
</dbReference>
<evidence type="ECO:0000313" key="8">
    <source>
        <dbReference type="EMBL" id="AKI97146.1"/>
    </source>
</evidence>
<evidence type="ECO:0000256" key="2">
    <source>
        <dbReference type="ARBA" id="ARBA00022605"/>
    </source>
</evidence>
<accession>A0A0G2ZAM6</accession>
<evidence type="ECO:0000256" key="6">
    <source>
        <dbReference type="ARBA" id="ARBA00049486"/>
    </source>
</evidence>
<reference evidence="8 9" key="1">
    <citation type="submission" date="2015-04" db="EMBL/GenBank/DDBJ databases">
        <title>Complete Genome Sequence of Kosmotoga pacifica SLHLJ1.</title>
        <authorList>
            <person name="Jiang L.J."/>
            <person name="Shao Z.Z."/>
            <person name="Jebbar M."/>
        </authorList>
    </citation>
    <scope>NUCLEOTIDE SEQUENCE [LARGE SCALE GENOMIC DNA]</scope>
    <source>
        <strain evidence="8 9">SLHLJ1</strain>
    </source>
</reference>
<dbReference type="GO" id="GO:0006535">
    <property type="term" value="P:cysteine biosynthetic process from serine"/>
    <property type="evidence" value="ECO:0007669"/>
    <property type="project" value="InterPro"/>
</dbReference>
<dbReference type="NCBIfam" id="TIGR01172">
    <property type="entry name" value="cysE"/>
    <property type="match status" value="1"/>
</dbReference>
<dbReference type="Pfam" id="PF00132">
    <property type="entry name" value="Hexapep"/>
    <property type="match status" value="1"/>
</dbReference>
<dbReference type="PATRIC" id="fig|1330330.3.peg.842"/>
<keyword evidence="5 7" id="KW-0012">Acyltransferase</keyword>
<keyword evidence="4" id="KW-0677">Repeat</keyword>
<dbReference type="CDD" id="cd03354">
    <property type="entry name" value="LbH_SAT"/>
    <property type="match status" value="1"/>
</dbReference>
<evidence type="ECO:0000256" key="5">
    <source>
        <dbReference type="ARBA" id="ARBA00023315"/>
    </source>
</evidence>
<dbReference type="RefSeq" id="WP_047754280.1">
    <property type="nucleotide sequence ID" value="NZ_CAJUHA010000013.1"/>
</dbReference>
<comment type="catalytic activity">
    <reaction evidence="6 7">
        <text>L-serine + acetyl-CoA = O-acetyl-L-serine + CoA</text>
        <dbReference type="Rhea" id="RHEA:24560"/>
        <dbReference type="ChEBI" id="CHEBI:33384"/>
        <dbReference type="ChEBI" id="CHEBI:57287"/>
        <dbReference type="ChEBI" id="CHEBI:57288"/>
        <dbReference type="ChEBI" id="CHEBI:58340"/>
        <dbReference type="EC" id="2.3.1.30"/>
    </reaction>
</comment>
<dbReference type="InterPro" id="IPR011004">
    <property type="entry name" value="Trimer_LpxA-like_sf"/>
</dbReference>
<keyword evidence="9" id="KW-1185">Reference proteome</keyword>
<proteinExistence type="inferred from homology"/>
<dbReference type="InterPro" id="IPR001451">
    <property type="entry name" value="Hexapep"/>
</dbReference>
<dbReference type="STRING" id="1330330.IX53_04210"/>
<dbReference type="GO" id="GO:0009001">
    <property type="term" value="F:serine O-acetyltransferase activity"/>
    <property type="evidence" value="ECO:0007669"/>
    <property type="project" value="UniProtKB-EC"/>
</dbReference>
<name>A0A0G2ZAM6_9BACT</name>
<evidence type="ECO:0000256" key="1">
    <source>
        <dbReference type="ARBA" id="ARBA00007274"/>
    </source>
</evidence>
<gene>
    <name evidence="8" type="ORF">IX53_04210</name>
</gene>
<comment type="similarity">
    <text evidence="1 7">Belongs to the transferase hexapeptide repeat family.</text>
</comment>
<evidence type="ECO:0000313" key="9">
    <source>
        <dbReference type="Proteomes" id="UP000035159"/>
    </source>
</evidence>
<dbReference type="Gene3D" id="2.160.10.10">
    <property type="entry name" value="Hexapeptide repeat proteins"/>
    <property type="match status" value="1"/>
</dbReference>
<dbReference type="NCBIfam" id="NF041874">
    <property type="entry name" value="EPS_EpsC"/>
    <property type="match status" value="1"/>
</dbReference>
<organism evidence="8 9">
    <name type="scientific">Kosmotoga pacifica</name>
    <dbReference type="NCBI Taxonomy" id="1330330"/>
    <lineage>
        <taxon>Bacteria</taxon>
        <taxon>Thermotogati</taxon>
        <taxon>Thermotogota</taxon>
        <taxon>Thermotogae</taxon>
        <taxon>Kosmotogales</taxon>
        <taxon>Kosmotogaceae</taxon>
        <taxon>Kosmotoga</taxon>
    </lineage>
</organism>